<keyword evidence="4" id="KW-1185">Reference proteome</keyword>
<gene>
    <name evidence="3" type="ORF">JT362_28055</name>
</gene>
<dbReference type="PANTHER" id="PTHR42760:SF50">
    <property type="entry name" value="SHORT-CHAIN DEHYDROGENASE-RELATED"/>
    <property type="match status" value="1"/>
</dbReference>
<comment type="caution">
    <text evidence="3">The sequence shown here is derived from an EMBL/GenBank/DDBJ whole genome shotgun (WGS) entry which is preliminary data.</text>
</comment>
<organism evidence="3 4">
    <name type="scientific">Actinophytocola gossypii</name>
    <dbReference type="NCBI Taxonomy" id="2812003"/>
    <lineage>
        <taxon>Bacteria</taxon>
        <taxon>Bacillati</taxon>
        <taxon>Actinomycetota</taxon>
        <taxon>Actinomycetes</taxon>
        <taxon>Pseudonocardiales</taxon>
        <taxon>Pseudonocardiaceae</taxon>
    </lineage>
</organism>
<dbReference type="Pfam" id="PF13561">
    <property type="entry name" value="adh_short_C2"/>
    <property type="match status" value="1"/>
</dbReference>
<evidence type="ECO:0000313" key="3">
    <source>
        <dbReference type="EMBL" id="MCT2586983.1"/>
    </source>
</evidence>
<dbReference type="EMBL" id="JAFFZE010000023">
    <property type="protein sequence ID" value="MCT2586983.1"/>
    <property type="molecule type" value="Genomic_DNA"/>
</dbReference>
<reference evidence="3 4" key="1">
    <citation type="submission" date="2021-02" db="EMBL/GenBank/DDBJ databases">
        <title>Actinophytocola xerophila sp. nov., isolated from soil of cotton cropping field.</title>
        <authorList>
            <person name="Huang R."/>
            <person name="Chen X."/>
            <person name="Ge X."/>
            <person name="Liu W."/>
        </authorList>
    </citation>
    <scope>NUCLEOTIDE SEQUENCE [LARGE SCALE GENOMIC DNA]</scope>
    <source>
        <strain evidence="3 4">S1-96</strain>
    </source>
</reference>
<dbReference type="InterPro" id="IPR057326">
    <property type="entry name" value="KR_dom"/>
</dbReference>
<dbReference type="PRINTS" id="PR00080">
    <property type="entry name" value="SDRFAMILY"/>
</dbReference>
<dbReference type="PRINTS" id="PR00081">
    <property type="entry name" value="GDHRDH"/>
</dbReference>
<evidence type="ECO:0000259" key="2">
    <source>
        <dbReference type="SMART" id="SM00822"/>
    </source>
</evidence>
<protein>
    <submittedName>
        <fullName evidence="3">SDR family oxidoreductase</fullName>
    </submittedName>
</protein>
<comment type="similarity">
    <text evidence="1">Belongs to the short-chain dehydrogenases/reductases (SDR) family.</text>
</comment>
<evidence type="ECO:0000256" key="1">
    <source>
        <dbReference type="ARBA" id="ARBA00006484"/>
    </source>
</evidence>
<evidence type="ECO:0000313" key="4">
    <source>
        <dbReference type="Proteomes" id="UP001156441"/>
    </source>
</evidence>
<dbReference type="InterPro" id="IPR036291">
    <property type="entry name" value="NAD(P)-bd_dom_sf"/>
</dbReference>
<dbReference type="Proteomes" id="UP001156441">
    <property type="component" value="Unassembled WGS sequence"/>
</dbReference>
<dbReference type="InterPro" id="IPR002347">
    <property type="entry name" value="SDR_fam"/>
</dbReference>
<dbReference type="Gene3D" id="3.40.50.720">
    <property type="entry name" value="NAD(P)-binding Rossmann-like Domain"/>
    <property type="match status" value="1"/>
</dbReference>
<name>A0ABT2JGW7_9PSEU</name>
<sequence length="246" mass="24481">MVLFGKVALVTGGSRGIGAAAARALAAAGADVVISYARSADRASEVVRELTDTGVRAAALRADQGDQRQVEDLVGTVVADFGRLDILVNNAAVSVNGAVDTAVDTAAFDRQLAVNTGGVVAAIRAASGVLGEGGRIVTVGSTLSTRAGFVGVADYAASKAAIVGYSQGAARDLAPRGITVNVVQAGAVATDMNPPDGAFADEQRATNAMNRFGTPEEVAAGIVFLASPAASFVTGSVLTIDGGYLA</sequence>
<dbReference type="PANTHER" id="PTHR42760">
    <property type="entry name" value="SHORT-CHAIN DEHYDROGENASES/REDUCTASES FAMILY MEMBER"/>
    <property type="match status" value="1"/>
</dbReference>
<dbReference type="SUPFAM" id="SSF51735">
    <property type="entry name" value="NAD(P)-binding Rossmann-fold domains"/>
    <property type="match status" value="1"/>
</dbReference>
<accession>A0ABT2JGW7</accession>
<feature type="domain" description="Ketoreductase" evidence="2">
    <location>
        <begin position="6"/>
        <end position="191"/>
    </location>
</feature>
<proteinExistence type="inferred from homology"/>
<dbReference type="SMART" id="SM00822">
    <property type="entry name" value="PKS_KR"/>
    <property type="match status" value="1"/>
</dbReference>
<dbReference type="RefSeq" id="WP_260194873.1">
    <property type="nucleotide sequence ID" value="NZ_JAFFZE010000023.1"/>
</dbReference>